<evidence type="ECO:0000313" key="3">
    <source>
        <dbReference type="Proteomes" id="UP001164743"/>
    </source>
</evidence>
<dbReference type="GeneID" id="77801810"/>
<dbReference type="Proteomes" id="UP001164743">
    <property type="component" value="Chromosome 10A"/>
</dbReference>
<gene>
    <name evidence="2" type="ORF">PtA15_10A710</name>
</gene>
<name>A0ABY7CVH0_9BASI</name>
<organism evidence="2 3">
    <name type="scientific">Puccinia triticina</name>
    <dbReference type="NCBI Taxonomy" id="208348"/>
    <lineage>
        <taxon>Eukaryota</taxon>
        <taxon>Fungi</taxon>
        <taxon>Dikarya</taxon>
        <taxon>Basidiomycota</taxon>
        <taxon>Pucciniomycotina</taxon>
        <taxon>Pucciniomycetes</taxon>
        <taxon>Pucciniales</taxon>
        <taxon>Pucciniaceae</taxon>
        <taxon>Puccinia</taxon>
    </lineage>
</organism>
<dbReference type="RefSeq" id="XP_053024841.1">
    <property type="nucleotide sequence ID" value="XM_053160915.1"/>
</dbReference>
<proteinExistence type="predicted"/>
<keyword evidence="3" id="KW-1185">Reference proteome</keyword>
<protein>
    <submittedName>
        <fullName evidence="2">Uncharacterized protein</fullName>
    </submittedName>
</protein>
<feature type="compositionally biased region" description="Basic residues" evidence="1">
    <location>
        <begin position="100"/>
        <end position="110"/>
    </location>
</feature>
<evidence type="ECO:0000256" key="1">
    <source>
        <dbReference type="SAM" id="MobiDB-lite"/>
    </source>
</evidence>
<evidence type="ECO:0000313" key="2">
    <source>
        <dbReference type="EMBL" id="WAQ89286.1"/>
    </source>
</evidence>
<feature type="compositionally biased region" description="Basic and acidic residues" evidence="1">
    <location>
        <begin position="119"/>
        <end position="130"/>
    </location>
</feature>
<accession>A0ABY7CVH0</accession>
<reference evidence="2" key="1">
    <citation type="submission" date="2022-10" db="EMBL/GenBank/DDBJ databases">
        <title>Puccinia triticina Genome sequencing and assembly.</title>
        <authorList>
            <person name="Li C."/>
        </authorList>
    </citation>
    <scope>NUCLEOTIDE SEQUENCE</scope>
    <source>
        <strain evidence="2">Pt15</strain>
    </source>
</reference>
<feature type="region of interest" description="Disordered" evidence="1">
    <location>
        <begin position="71"/>
        <end position="130"/>
    </location>
</feature>
<dbReference type="EMBL" id="CP110430">
    <property type="protein sequence ID" value="WAQ89286.1"/>
    <property type="molecule type" value="Genomic_DNA"/>
</dbReference>
<sequence>MLTGLCVHLESGSIRPGGNRTRLAEHNSAEIFPENFAKLSGFVLNQPKLITMFNSIAAATSAVKVAAGLATGDSGTQADGGAGIARDRRDSGRVGSAGSARRRTTWRRGCGRTNNGPAKETEKGNRESSH</sequence>